<dbReference type="Gene3D" id="2.60.120.620">
    <property type="entry name" value="q2cbj1_9rhob like domain"/>
    <property type="match status" value="1"/>
</dbReference>
<dbReference type="Proteomes" id="UP000750502">
    <property type="component" value="Unassembled WGS sequence"/>
</dbReference>
<evidence type="ECO:0000256" key="8">
    <source>
        <dbReference type="ARBA" id="ARBA00047444"/>
    </source>
</evidence>
<keyword evidence="5" id="KW-0223">Dioxygenase</keyword>
<dbReference type="PANTHER" id="PTHR12117:SF0">
    <property type="entry name" value="PROLYL 3-HYDROXYLASE OGFOD1"/>
    <property type="match status" value="1"/>
</dbReference>
<dbReference type="OrthoDB" id="430522at2759"/>
<dbReference type="EMBL" id="JADFTT010000609">
    <property type="protein sequence ID" value="KAG5759826.1"/>
    <property type="molecule type" value="Genomic_DNA"/>
</dbReference>
<evidence type="ECO:0000256" key="2">
    <source>
        <dbReference type="ARBA" id="ARBA00007443"/>
    </source>
</evidence>
<dbReference type="GO" id="GO:0005506">
    <property type="term" value="F:iron ion binding"/>
    <property type="evidence" value="ECO:0007669"/>
    <property type="project" value="InterPro"/>
</dbReference>
<comment type="caution">
    <text evidence="10">The sequence shown here is derived from an EMBL/GenBank/DDBJ whole genome shotgun (WGS) entry which is preliminary data.</text>
</comment>
<keyword evidence="4" id="KW-0847">Vitamin C</keyword>
<dbReference type="GO" id="GO:0031543">
    <property type="term" value="F:peptidyl-proline dioxygenase activity"/>
    <property type="evidence" value="ECO:0007669"/>
    <property type="project" value="TreeGrafter"/>
</dbReference>
<feature type="domain" description="Fe2OG dioxygenase" evidence="9">
    <location>
        <begin position="114"/>
        <end position="241"/>
    </location>
</feature>
<keyword evidence="7" id="KW-0408">Iron</keyword>
<keyword evidence="3" id="KW-0479">Metal-binding</keyword>
<comment type="similarity">
    <text evidence="2">Belongs to the TPA1 family.</text>
</comment>
<dbReference type="PANTHER" id="PTHR12117">
    <property type="entry name" value="HISTONE ACETYLTRANSFERASE COMPLEX"/>
    <property type="match status" value="1"/>
</dbReference>
<dbReference type="Pfam" id="PF13661">
    <property type="entry name" value="2OG-FeII_Oxy_4"/>
    <property type="match status" value="1"/>
</dbReference>
<name>A0A9P7HI77_9HYPO</name>
<reference evidence="10" key="2">
    <citation type="submission" date="2020-10" db="EMBL/GenBank/DDBJ databases">
        <authorList>
            <person name="Peck L.D."/>
            <person name="Nowell R.W."/>
            <person name="Flood J."/>
            <person name="Ryan M.J."/>
            <person name="Barraclough T.G."/>
        </authorList>
    </citation>
    <scope>NUCLEOTIDE SEQUENCE</scope>
    <source>
        <strain evidence="10">IMI 127659i</strain>
    </source>
</reference>
<evidence type="ECO:0000313" key="11">
    <source>
        <dbReference type="Proteomes" id="UP000750502"/>
    </source>
</evidence>
<sequence length="559" mass="63889">MAFRAGLLDANGIPPFRHTYAVNQPFPHLVVQDVMQDDFLRRVRDEIDDSLGFNFDENDFHRTWRSTHLANISNSDEYAPDLLPNLTRLRDTLNGPDFREWLSSITGVGPLSGTRSSMAINLYTPGDHLLVHDDCNPKSRNRRISFILYLTHPDNIWKPEWGGGLRLYACEPRSTSTASRDVVRTVQSTWSKCIQPCFNRLVFFGLRPGETYHEVEQVLQSGDMMVDQHLRRLAISGWFHAAQEGDQGFDEAFYRADVQRMEYFHQLKATAFEFHEPQIAFMPFADGHMDGQDVDFTLTRHDIGYLSRYIAPELLSQGLIVHTSHHFLETHTLQLQPFLCEQFEAKVRQYLEEHDHTHSTFHGSDTTLWKTANPPNKQRFLYLEGPAVSSNPSNPILQLLVGLLRSRAFGKWLALVTGLEMYRLEGQHAIARRFRRGLDYILTDPQNQVGDQLDYTLLITPTSCCRTASVKGMGRNSGEEIYRSAGDHAVELAFTNLDRCYARSRGCGYRNSVPMNTFSAILRKSGMQSIVSYVSRAAIGDRLDIKGNVQLKNDNMRHE</sequence>
<accession>A0A9P7HI77</accession>
<dbReference type="PROSITE" id="PS51471">
    <property type="entry name" value="FE2OG_OXY"/>
    <property type="match status" value="1"/>
</dbReference>
<evidence type="ECO:0000256" key="6">
    <source>
        <dbReference type="ARBA" id="ARBA00023002"/>
    </source>
</evidence>
<dbReference type="SMART" id="SM00702">
    <property type="entry name" value="P4Hc"/>
    <property type="match status" value="1"/>
</dbReference>
<dbReference type="Pfam" id="PF10637">
    <property type="entry name" value="Ofd1_CTDD"/>
    <property type="match status" value="1"/>
</dbReference>
<dbReference type="GO" id="GO:0031418">
    <property type="term" value="F:L-ascorbic acid binding"/>
    <property type="evidence" value="ECO:0007669"/>
    <property type="project" value="UniProtKB-KW"/>
</dbReference>
<organism evidence="10 11">
    <name type="scientific">Fusarium xylarioides</name>
    <dbReference type="NCBI Taxonomy" id="221167"/>
    <lineage>
        <taxon>Eukaryota</taxon>
        <taxon>Fungi</taxon>
        <taxon>Dikarya</taxon>
        <taxon>Ascomycota</taxon>
        <taxon>Pezizomycotina</taxon>
        <taxon>Sordariomycetes</taxon>
        <taxon>Hypocreomycetidae</taxon>
        <taxon>Hypocreales</taxon>
        <taxon>Nectriaceae</taxon>
        <taxon>Fusarium</taxon>
        <taxon>Fusarium fujikuroi species complex</taxon>
    </lineage>
</organism>
<comment type="catalytic activity">
    <reaction evidence="8">
        <text>[ribosomal protein uS12]-L-proline + 2-oxoglutarate + O2 = [ribosomal protein uS12]-(3S)-3-hydroxy-L-proline + succinate + CO2</text>
        <dbReference type="Rhea" id="RHEA:54156"/>
        <dbReference type="Rhea" id="RHEA-COMP:13816"/>
        <dbReference type="Rhea" id="RHEA-COMP:13818"/>
        <dbReference type="ChEBI" id="CHEBI:15379"/>
        <dbReference type="ChEBI" id="CHEBI:16526"/>
        <dbReference type="ChEBI" id="CHEBI:16810"/>
        <dbReference type="ChEBI" id="CHEBI:30031"/>
        <dbReference type="ChEBI" id="CHEBI:50342"/>
        <dbReference type="ChEBI" id="CHEBI:85428"/>
    </reaction>
</comment>
<evidence type="ECO:0000256" key="3">
    <source>
        <dbReference type="ARBA" id="ARBA00022723"/>
    </source>
</evidence>
<evidence type="ECO:0000313" key="10">
    <source>
        <dbReference type="EMBL" id="KAG5759826.1"/>
    </source>
</evidence>
<evidence type="ECO:0000256" key="5">
    <source>
        <dbReference type="ARBA" id="ARBA00022964"/>
    </source>
</evidence>
<evidence type="ECO:0000259" key="9">
    <source>
        <dbReference type="PROSITE" id="PS51471"/>
    </source>
</evidence>
<evidence type="ECO:0000256" key="1">
    <source>
        <dbReference type="ARBA" id="ARBA00001961"/>
    </source>
</evidence>
<dbReference type="InterPro" id="IPR039558">
    <property type="entry name" value="TPA1/OFD1_N"/>
</dbReference>
<dbReference type="GO" id="GO:0005737">
    <property type="term" value="C:cytoplasm"/>
    <property type="evidence" value="ECO:0007669"/>
    <property type="project" value="TreeGrafter"/>
</dbReference>
<keyword evidence="11" id="KW-1185">Reference proteome</keyword>
<dbReference type="InterPro" id="IPR043044">
    <property type="entry name" value="TPA1/Ofd1_C"/>
</dbReference>
<dbReference type="InterPro" id="IPR051842">
    <property type="entry name" value="uS12_prolyl_hydroxylase"/>
</dbReference>
<gene>
    <name evidence="10" type="ORF">H9Q72_012048</name>
</gene>
<evidence type="ECO:0000256" key="7">
    <source>
        <dbReference type="ARBA" id="ARBA00023004"/>
    </source>
</evidence>
<reference evidence="10" key="1">
    <citation type="journal article" date="2020" name="bioRxiv">
        <title>Historical genomics reveals the evolutionary mechanisms behind multiple outbreaks of the host-specific coffee wilt pathogen Fusarium xylarioides.</title>
        <authorList>
            <person name="Peck D."/>
            <person name="Nowell R.W."/>
            <person name="Flood J."/>
            <person name="Ryan M.J."/>
            <person name="Barraclough T.G."/>
        </authorList>
    </citation>
    <scope>NUCLEOTIDE SEQUENCE</scope>
    <source>
        <strain evidence="10">IMI 127659i</strain>
    </source>
</reference>
<protein>
    <recommendedName>
        <fullName evidence="9">Fe2OG dioxygenase domain-containing protein</fullName>
    </recommendedName>
</protein>
<evidence type="ECO:0000256" key="4">
    <source>
        <dbReference type="ARBA" id="ARBA00022896"/>
    </source>
</evidence>
<dbReference type="InterPro" id="IPR006620">
    <property type="entry name" value="Pro_4_hyd_alph"/>
</dbReference>
<dbReference type="InterPro" id="IPR005123">
    <property type="entry name" value="Oxoglu/Fe-dep_dioxygenase_dom"/>
</dbReference>
<dbReference type="InterPro" id="IPR019601">
    <property type="entry name" value="Oxoglutarate/Fe-dep_Oase_C"/>
</dbReference>
<dbReference type="Gene3D" id="3.60.130.20">
    <property type="entry name" value="Oxoglutarate/iron-dependent oxygenase, C-terminal degradation domain"/>
    <property type="match status" value="1"/>
</dbReference>
<dbReference type="GO" id="GO:0006449">
    <property type="term" value="P:regulation of translational termination"/>
    <property type="evidence" value="ECO:0007669"/>
    <property type="project" value="TreeGrafter"/>
</dbReference>
<dbReference type="AlphaFoldDB" id="A0A9P7HI77"/>
<comment type="cofactor">
    <cofactor evidence="1">
        <name>L-ascorbate</name>
        <dbReference type="ChEBI" id="CHEBI:38290"/>
    </cofactor>
</comment>
<proteinExistence type="inferred from homology"/>
<keyword evidence="6" id="KW-0560">Oxidoreductase</keyword>